<dbReference type="Gene3D" id="2.102.10.10">
    <property type="entry name" value="Rieske [2Fe-2S] iron-sulphur domain"/>
    <property type="match status" value="1"/>
</dbReference>
<keyword evidence="7" id="KW-1015">Disulfide bond</keyword>
<protein>
    <recommendedName>
        <fullName evidence="2">Cytochrome bc1 complex Rieske iron-sulfur subunit</fullName>
    </recommendedName>
    <alternativeName>
        <fullName evidence="8">Cytochrome bc1 reductase complex subunit QcrA</fullName>
    </alternativeName>
</protein>
<comment type="function">
    <text evidence="1">Iron-sulfur subunit of the cytochrome bc1 complex, an essential component of the respiratory electron transport chain required for ATP synthesis. The bc1 complex catalyzes the oxidation of menaquinol and the reduction of cytochrome c in the respiratory chain. The bc1 complex operates through a Q-cycle mechanism that couples electron transfer to generation of the proton gradient that drives ATP synthesis.</text>
</comment>
<dbReference type="InterPro" id="IPR017941">
    <property type="entry name" value="Rieske_2Fe-2S"/>
</dbReference>
<dbReference type="PROSITE" id="PS51296">
    <property type="entry name" value="RIESKE"/>
    <property type="match status" value="1"/>
</dbReference>
<keyword evidence="5" id="KW-0408">Iron</keyword>
<dbReference type="SUPFAM" id="SSF50022">
    <property type="entry name" value="ISP domain"/>
    <property type="match status" value="1"/>
</dbReference>
<feature type="compositionally biased region" description="Low complexity" evidence="10">
    <location>
        <begin position="50"/>
        <end position="77"/>
    </location>
</feature>
<organism evidence="12 13">
    <name type="scientific">Paractinoplanes rhizophilus</name>
    <dbReference type="NCBI Taxonomy" id="1416877"/>
    <lineage>
        <taxon>Bacteria</taxon>
        <taxon>Bacillati</taxon>
        <taxon>Actinomycetota</taxon>
        <taxon>Actinomycetes</taxon>
        <taxon>Micromonosporales</taxon>
        <taxon>Micromonosporaceae</taxon>
        <taxon>Paractinoplanes</taxon>
    </lineage>
</organism>
<dbReference type="PRINTS" id="PR00162">
    <property type="entry name" value="RIESKE"/>
</dbReference>
<dbReference type="InterPro" id="IPR036922">
    <property type="entry name" value="Rieske_2Fe-2S_sf"/>
</dbReference>
<accession>A0ABW2HMW0</accession>
<evidence type="ECO:0000256" key="10">
    <source>
        <dbReference type="SAM" id="MobiDB-lite"/>
    </source>
</evidence>
<evidence type="ECO:0000256" key="6">
    <source>
        <dbReference type="ARBA" id="ARBA00023014"/>
    </source>
</evidence>
<dbReference type="PANTHER" id="PTHR10134">
    <property type="entry name" value="CYTOCHROME B-C1 COMPLEX SUBUNIT RIESKE, MITOCHONDRIAL"/>
    <property type="match status" value="1"/>
</dbReference>
<feature type="domain" description="Rieske" evidence="11">
    <location>
        <begin position="92"/>
        <end position="182"/>
    </location>
</feature>
<keyword evidence="3" id="KW-0001">2Fe-2S</keyword>
<feature type="compositionally biased region" description="Polar residues" evidence="10">
    <location>
        <begin position="1"/>
        <end position="10"/>
    </location>
</feature>
<dbReference type="InterPro" id="IPR014349">
    <property type="entry name" value="Rieske_Fe-S_prot"/>
</dbReference>
<keyword evidence="6" id="KW-0411">Iron-sulfur</keyword>
<feature type="region of interest" description="Disordered" evidence="10">
    <location>
        <begin position="1"/>
        <end position="31"/>
    </location>
</feature>
<proteinExistence type="predicted"/>
<evidence type="ECO:0000256" key="3">
    <source>
        <dbReference type="ARBA" id="ARBA00022714"/>
    </source>
</evidence>
<dbReference type="InterPro" id="IPR005805">
    <property type="entry name" value="Rieske_Fe-S_prot_C"/>
</dbReference>
<evidence type="ECO:0000256" key="9">
    <source>
        <dbReference type="ARBA" id="ARBA00034078"/>
    </source>
</evidence>
<gene>
    <name evidence="12" type="ORF">ACFQS1_04140</name>
</gene>
<reference evidence="13" key="1">
    <citation type="journal article" date="2019" name="Int. J. Syst. Evol. Microbiol.">
        <title>The Global Catalogue of Microorganisms (GCM) 10K type strain sequencing project: providing services to taxonomists for standard genome sequencing and annotation.</title>
        <authorList>
            <consortium name="The Broad Institute Genomics Platform"/>
            <consortium name="The Broad Institute Genome Sequencing Center for Infectious Disease"/>
            <person name="Wu L."/>
            <person name="Ma J."/>
        </authorList>
    </citation>
    <scope>NUCLEOTIDE SEQUENCE [LARGE SCALE GENOMIC DNA]</scope>
    <source>
        <strain evidence="13">XZYJT-10</strain>
    </source>
</reference>
<evidence type="ECO:0000259" key="11">
    <source>
        <dbReference type="PROSITE" id="PS51296"/>
    </source>
</evidence>
<name>A0ABW2HMW0_9ACTN</name>
<keyword evidence="4" id="KW-0479">Metal-binding</keyword>
<dbReference type="CDD" id="cd03467">
    <property type="entry name" value="Rieske"/>
    <property type="match status" value="1"/>
</dbReference>
<feature type="region of interest" description="Disordered" evidence="10">
    <location>
        <begin position="50"/>
        <end position="100"/>
    </location>
</feature>
<comment type="cofactor">
    <cofactor evidence="9">
        <name>[2Fe-2S] cluster</name>
        <dbReference type="ChEBI" id="CHEBI:190135"/>
    </cofactor>
</comment>
<evidence type="ECO:0000256" key="7">
    <source>
        <dbReference type="ARBA" id="ARBA00023157"/>
    </source>
</evidence>
<evidence type="ECO:0000313" key="13">
    <source>
        <dbReference type="Proteomes" id="UP001596548"/>
    </source>
</evidence>
<evidence type="ECO:0000256" key="5">
    <source>
        <dbReference type="ARBA" id="ARBA00023004"/>
    </source>
</evidence>
<comment type="caution">
    <text evidence="12">The sequence shown here is derived from an EMBL/GenBank/DDBJ whole genome shotgun (WGS) entry which is preliminary data.</text>
</comment>
<dbReference type="RefSeq" id="WP_378964689.1">
    <property type="nucleotide sequence ID" value="NZ_JBHTBJ010000002.1"/>
</dbReference>
<evidence type="ECO:0000256" key="2">
    <source>
        <dbReference type="ARBA" id="ARBA00015816"/>
    </source>
</evidence>
<evidence type="ECO:0000256" key="8">
    <source>
        <dbReference type="ARBA" id="ARBA00029586"/>
    </source>
</evidence>
<dbReference type="Pfam" id="PF00355">
    <property type="entry name" value="Rieske"/>
    <property type="match status" value="1"/>
</dbReference>
<dbReference type="EMBL" id="JBHTBJ010000002">
    <property type="protein sequence ID" value="MFC7273164.1"/>
    <property type="molecule type" value="Genomic_DNA"/>
</dbReference>
<dbReference type="Proteomes" id="UP001596548">
    <property type="component" value="Unassembled WGS sequence"/>
</dbReference>
<evidence type="ECO:0000313" key="12">
    <source>
        <dbReference type="EMBL" id="MFC7273164.1"/>
    </source>
</evidence>
<evidence type="ECO:0000256" key="4">
    <source>
        <dbReference type="ARBA" id="ARBA00022723"/>
    </source>
</evidence>
<keyword evidence="13" id="KW-1185">Reference proteome</keyword>
<evidence type="ECO:0000256" key="1">
    <source>
        <dbReference type="ARBA" id="ARBA00002494"/>
    </source>
</evidence>
<sequence length="183" mass="17897">MTDVQTTTDTELPAEEPVQPGRPGPGSPRRLVLLGAGAVGATAVLAACGTTTSSTNPNGSGFTNDPAPAGSEAAKAGGDSGGSDGGGSTGGSALATTADIPQGGGIITADFVITQPRAGQYRAFSKVCTHQGCDVSKVDGGQITCPCHGSRFSIETGAPTAGPATKPLTETKVKVDGENIVKA</sequence>
<feature type="compositionally biased region" description="Gly residues" evidence="10">
    <location>
        <begin position="78"/>
        <end position="90"/>
    </location>
</feature>